<evidence type="ECO:0000259" key="6">
    <source>
        <dbReference type="PROSITE" id="PS50045"/>
    </source>
</evidence>
<dbReference type="Gene3D" id="1.10.10.60">
    <property type="entry name" value="Homeodomain-like"/>
    <property type="match status" value="1"/>
</dbReference>
<dbReference type="Pfam" id="PF02954">
    <property type="entry name" value="HTH_8"/>
    <property type="match status" value="1"/>
</dbReference>
<gene>
    <name evidence="7" type="ORF">OVY01_17545</name>
</gene>
<organism evidence="7 8">
    <name type="scientific">Robbsia betulipollinis</name>
    <dbReference type="NCBI Taxonomy" id="2981849"/>
    <lineage>
        <taxon>Bacteria</taxon>
        <taxon>Pseudomonadati</taxon>
        <taxon>Pseudomonadota</taxon>
        <taxon>Betaproteobacteria</taxon>
        <taxon>Burkholderiales</taxon>
        <taxon>Burkholderiaceae</taxon>
        <taxon>Robbsia</taxon>
    </lineage>
</organism>
<dbReference type="InterPro" id="IPR002197">
    <property type="entry name" value="HTH_Fis"/>
</dbReference>
<dbReference type="InterPro" id="IPR025944">
    <property type="entry name" value="Sigma_54_int_dom_CS"/>
</dbReference>
<keyword evidence="1" id="KW-0547">Nucleotide-binding</keyword>
<keyword evidence="2" id="KW-0067">ATP-binding</keyword>
<keyword evidence="8" id="KW-1185">Reference proteome</keyword>
<dbReference type="PANTHER" id="PTHR32071">
    <property type="entry name" value="TRANSCRIPTIONAL REGULATORY PROTEIN"/>
    <property type="match status" value="1"/>
</dbReference>
<reference evidence="7" key="1">
    <citation type="submission" date="2022-11" db="EMBL/GenBank/DDBJ databases">
        <title>Robbsia betulipollinis sp. nov., isolated from pollen of birch (Betula pendula).</title>
        <authorList>
            <person name="Shi H."/>
            <person name="Ambika Manirajan B."/>
            <person name="Ratering S."/>
            <person name="Geissler-Plaum R."/>
            <person name="Schnell S."/>
        </authorList>
    </citation>
    <scope>NUCLEOTIDE SEQUENCE</scope>
    <source>
        <strain evidence="7">Bb-Pol-6</strain>
    </source>
</reference>
<evidence type="ECO:0000313" key="8">
    <source>
        <dbReference type="Proteomes" id="UP001082899"/>
    </source>
</evidence>
<keyword evidence="3" id="KW-0805">Transcription regulation</keyword>
<dbReference type="PROSITE" id="PS00688">
    <property type="entry name" value="SIGMA54_INTERACT_3"/>
    <property type="match status" value="1"/>
</dbReference>
<dbReference type="SUPFAM" id="SSF52540">
    <property type="entry name" value="P-loop containing nucleoside triphosphate hydrolases"/>
    <property type="match status" value="1"/>
</dbReference>
<dbReference type="PROSITE" id="PS00675">
    <property type="entry name" value="SIGMA54_INTERACT_1"/>
    <property type="match status" value="1"/>
</dbReference>
<dbReference type="InterPro" id="IPR009057">
    <property type="entry name" value="Homeodomain-like_sf"/>
</dbReference>
<dbReference type="Pfam" id="PF25601">
    <property type="entry name" value="AAA_lid_14"/>
    <property type="match status" value="1"/>
</dbReference>
<dbReference type="PROSITE" id="PS50045">
    <property type="entry name" value="SIGMA54_INTERACT_4"/>
    <property type="match status" value="1"/>
</dbReference>
<dbReference type="EMBL" id="JAPMXC010000006">
    <property type="protein sequence ID" value="MCY0388977.1"/>
    <property type="molecule type" value="Genomic_DNA"/>
</dbReference>
<dbReference type="InterPro" id="IPR025943">
    <property type="entry name" value="Sigma_54_int_dom_ATP-bd_2"/>
</dbReference>
<comment type="caution">
    <text evidence="7">The sequence shown here is derived from an EMBL/GenBank/DDBJ whole genome shotgun (WGS) entry which is preliminary data.</text>
</comment>
<evidence type="ECO:0000313" key="7">
    <source>
        <dbReference type="EMBL" id="MCY0388977.1"/>
    </source>
</evidence>
<keyword evidence="4" id="KW-0238">DNA-binding</keyword>
<evidence type="ECO:0000256" key="5">
    <source>
        <dbReference type="ARBA" id="ARBA00023163"/>
    </source>
</evidence>
<accession>A0ABT3ZR64</accession>
<evidence type="ECO:0000256" key="4">
    <source>
        <dbReference type="ARBA" id="ARBA00023125"/>
    </source>
</evidence>
<dbReference type="InterPro" id="IPR003593">
    <property type="entry name" value="AAA+_ATPase"/>
</dbReference>
<name>A0ABT3ZR64_9BURK</name>
<sequence>MTAHKAVGADGQDDARFYPDIDELGNDDPSCKALIERAKRLIDRRLPVLILGESGTGKECLARALHAYSQRRNAALVTLNCAAIPENLIESELYGYARGAFSGALSAGMKGRLMQAHKGTLFLDEIGDMPASQQMRFLRVLSEKEVAPLGASAPVRVDFQLICATHQDLFARVEGGTFREDLYYRIAVGIVSLPPLRERGDRALLINKILGEELGAAAATVALADNVVDLLMTHRWPGNVRQLSAALRYACAVRTGDRIEVGDLPLDLLTMRSSGRHEQPRVVEATQIVTRNRHQERERIMAALVERRWNISAAARDLGVCRASVYRKLKELRIPHVRDGIAGQADEPAPMHLAAVA</sequence>
<proteinExistence type="predicted"/>
<dbReference type="SUPFAM" id="SSF46689">
    <property type="entry name" value="Homeodomain-like"/>
    <property type="match status" value="1"/>
</dbReference>
<dbReference type="InterPro" id="IPR002078">
    <property type="entry name" value="Sigma_54_int"/>
</dbReference>
<dbReference type="CDD" id="cd00009">
    <property type="entry name" value="AAA"/>
    <property type="match status" value="1"/>
</dbReference>
<dbReference type="Pfam" id="PF00158">
    <property type="entry name" value="Sigma54_activat"/>
    <property type="match status" value="1"/>
</dbReference>
<dbReference type="Proteomes" id="UP001082899">
    <property type="component" value="Unassembled WGS sequence"/>
</dbReference>
<dbReference type="PROSITE" id="PS00676">
    <property type="entry name" value="SIGMA54_INTERACT_2"/>
    <property type="match status" value="1"/>
</dbReference>
<evidence type="ECO:0000256" key="2">
    <source>
        <dbReference type="ARBA" id="ARBA00022840"/>
    </source>
</evidence>
<feature type="domain" description="Sigma-54 factor interaction" evidence="6">
    <location>
        <begin position="24"/>
        <end position="252"/>
    </location>
</feature>
<dbReference type="InterPro" id="IPR027417">
    <property type="entry name" value="P-loop_NTPase"/>
</dbReference>
<evidence type="ECO:0000256" key="1">
    <source>
        <dbReference type="ARBA" id="ARBA00022741"/>
    </source>
</evidence>
<dbReference type="PRINTS" id="PR01590">
    <property type="entry name" value="HTHFIS"/>
</dbReference>
<dbReference type="SMART" id="SM00382">
    <property type="entry name" value="AAA"/>
    <property type="match status" value="1"/>
</dbReference>
<dbReference type="InterPro" id="IPR058031">
    <property type="entry name" value="AAA_lid_NorR"/>
</dbReference>
<evidence type="ECO:0000256" key="3">
    <source>
        <dbReference type="ARBA" id="ARBA00023015"/>
    </source>
</evidence>
<dbReference type="Gene3D" id="3.40.50.300">
    <property type="entry name" value="P-loop containing nucleotide triphosphate hydrolases"/>
    <property type="match status" value="1"/>
</dbReference>
<dbReference type="RefSeq" id="WP_267848845.1">
    <property type="nucleotide sequence ID" value="NZ_JAPMXC010000006.1"/>
</dbReference>
<dbReference type="InterPro" id="IPR025662">
    <property type="entry name" value="Sigma_54_int_dom_ATP-bd_1"/>
</dbReference>
<keyword evidence="5" id="KW-0804">Transcription</keyword>
<protein>
    <submittedName>
        <fullName evidence="7">Sigma 54-interacting transcriptional regulator</fullName>
    </submittedName>
</protein>
<dbReference type="Gene3D" id="1.10.8.60">
    <property type="match status" value="1"/>
</dbReference>
<dbReference type="PANTHER" id="PTHR32071:SF77">
    <property type="entry name" value="TRANSCRIPTIONAL REGULATORY PROTEIN"/>
    <property type="match status" value="1"/>
</dbReference>